<sequence>MSNQTEDIQVAGSDTRPPMLDMTNFESWKQQIQLYCKGKIMESTYFRDICKLINHNRDAKDIWDNVKMLLEGSELTKDDHESQLFMIAVKLNRGLKESNPDQSYAYLNQHELHANENKMLVERLNQHSHDPLALVSNVSPYQYLSSSSVPPQPSYISPVTYQPQFTDNTQLDTMQNGRVVVQNVQGRQNRVQGNNTRGTVMPGNGGAQYKASNTTARQGKPTWMRSSCFFLTGGQPNTFDDEVDEGPVQDMAQNEDNIFQVDQCDAFNSDVDEAPTAQTMFMANLSSTDPVYNEAGPWYDTDTLSEDNEDQVVHGDVSSVPNDADTLKIAETIRKKMIKKMEDPECFVLTVSRFSDMHNAYTVAQKRMAKLEAENSNMTHKIQKDDHDEMIKHFSKLETTALLIEIKTLKAQIKGKTKYVTMPTTVKLKVLAPGIYDIDVEQIPPRNRNNMKVHLDYLKHLKGSVATLCEIVKEAEVEKPLDSSLASACLYTKHSQELLVYVIGTCPKDFNKRDGKIATAPLNRKKRVTFMEPDETLTNNS</sequence>
<proteinExistence type="predicted"/>
<evidence type="ECO:0008006" key="2">
    <source>
        <dbReference type="Google" id="ProtNLM"/>
    </source>
</evidence>
<reference evidence="1" key="1">
    <citation type="journal article" date="2019" name="Sci. Rep.">
        <title>Draft genome of Tanacetum cinerariifolium, the natural source of mosquito coil.</title>
        <authorList>
            <person name="Yamashiro T."/>
            <person name="Shiraishi A."/>
            <person name="Satake H."/>
            <person name="Nakayama K."/>
        </authorList>
    </citation>
    <scope>NUCLEOTIDE SEQUENCE</scope>
</reference>
<accession>A0A6L2JQR3</accession>
<comment type="caution">
    <text evidence="1">The sequence shown here is derived from an EMBL/GenBank/DDBJ whole genome shotgun (WGS) entry which is preliminary data.</text>
</comment>
<dbReference type="EMBL" id="BKCJ010001171">
    <property type="protein sequence ID" value="GEU39421.1"/>
    <property type="molecule type" value="Genomic_DNA"/>
</dbReference>
<evidence type="ECO:0000313" key="1">
    <source>
        <dbReference type="EMBL" id="GEU39421.1"/>
    </source>
</evidence>
<gene>
    <name evidence="1" type="ORF">Tci_011399</name>
</gene>
<organism evidence="1">
    <name type="scientific">Tanacetum cinerariifolium</name>
    <name type="common">Dalmatian daisy</name>
    <name type="synonym">Chrysanthemum cinerariifolium</name>
    <dbReference type="NCBI Taxonomy" id="118510"/>
    <lineage>
        <taxon>Eukaryota</taxon>
        <taxon>Viridiplantae</taxon>
        <taxon>Streptophyta</taxon>
        <taxon>Embryophyta</taxon>
        <taxon>Tracheophyta</taxon>
        <taxon>Spermatophyta</taxon>
        <taxon>Magnoliopsida</taxon>
        <taxon>eudicotyledons</taxon>
        <taxon>Gunneridae</taxon>
        <taxon>Pentapetalae</taxon>
        <taxon>asterids</taxon>
        <taxon>campanulids</taxon>
        <taxon>Asterales</taxon>
        <taxon>Asteraceae</taxon>
        <taxon>Asteroideae</taxon>
        <taxon>Anthemideae</taxon>
        <taxon>Anthemidinae</taxon>
        <taxon>Tanacetum</taxon>
    </lineage>
</organism>
<protein>
    <recommendedName>
        <fullName evidence="2">Integrase, catalytic region, zinc finger, CCHC-type, peptidase aspartic, catalytic</fullName>
    </recommendedName>
</protein>
<dbReference type="AlphaFoldDB" id="A0A6L2JQR3"/>
<name>A0A6L2JQR3_TANCI</name>